<accession>A0A955RRK4</accession>
<reference evidence="1" key="2">
    <citation type="journal article" date="2021" name="Microbiome">
        <title>Successional dynamics and alternative stable states in a saline activated sludge microbial community over 9 years.</title>
        <authorList>
            <person name="Wang Y."/>
            <person name="Ye J."/>
            <person name="Ju F."/>
            <person name="Liu L."/>
            <person name="Boyd J.A."/>
            <person name="Deng Y."/>
            <person name="Parks D.H."/>
            <person name="Jiang X."/>
            <person name="Yin X."/>
            <person name="Woodcroft B.J."/>
            <person name="Tyson G.W."/>
            <person name="Hugenholtz P."/>
            <person name="Polz M.F."/>
            <person name="Zhang T."/>
        </authorList>
    </citation>
    <scope>NUCLEOTIDE SEQUENCE</scope>
    <source>
        <strain evidence="1">HKST-UBA03</strain>
    </source>
</reference>
<reference evidence="1" key="1">
    <citation type="submission" date="2020-04" db="EMBL/GenBank/DDBJ databases">
        <authorList>
            <person name="Zhang T."/>
        </authorList>
    </citation>
    <scope>NUCLEOTIDE SEQUENCE</scope>
    <source>
        <strain evidence="1">HKST-UBA03</strain>
    </source>
</reference>
<protein>
    <submittedName>
        <fullName evidence="1">Uncharacterized protein</fullName>
    </submittedName>
</protein>
<proteinExistence type="predicted"/>
<sequence>MNPRINFYTDYDLDCINCFVRLRKHDPAGLEYRVKSKGLDLNLVKRVVESDEGDGFEVWKKYYQLQLNHRISDIEDKLTRYRQIWSGIDRNFVEIVNQRFDSMSWNYEQYDILVGIFYSQASWGKSNKLGISALRDPDESYHFPGYELMLTHTFEAVDQFYEIRPCNDWYVWALAEITAAILVYCDLDMVESLWPSVKEKCTNNERLFQTGSYPHLRDPFVRLKPIWDGRDDFKDYVFSSLEVLQEFSLAQIKGSN</sequence>
<dbReference type="Proteomes" id="UP000751518">
    <property type="component" value="Unassembled WGS sequence"/>
</dbReference>
<evidence type="ECO:0000313" key="2">
    <source>
        <dbReference type="Proteomes" id="UP000751518"/>
    </source>
</evidence>
<name>A0A955RRK4_UNCKA</name>
<comment type="caution">
    <text evidence="1">The sequence shown here is derived from an EMBL/GenBank/DDBJ whole genome shotgun (WGS) entry which is preliminary data.</text>
</comment>
<gene>
    <name evidence="1" type="ORF">KC614_00165</name>
</gene>
<dbReference type="EMBL" id="JAGQKZ010000001">
    <property type="protein sequence ID" value="MCA9391602.1"/>
    <property type="molecule type" value="Genomic_DNA"/>
</dbReference>
<evidence type="ECO:0000313" key="1">
    <source>
        <dbReference type="EMBL" id="MCA9391602.1"/>
    </source>
</evidence>
<organism evidence="1 2">
    <name type="scientific">candidate division WWE3 bacterium</name>
    <dbReference type="NCBI Taxonomy" id="2053526"/>
    <lineage>
        <taxon>Bacteria</taxon>
        <taxon>Katanobacteria</taxon>
    </lineage>
</organism>
<dbReference type="AlphaFoldDB" id="A0A955RRK4"/>